<comment type="caution">
    <text evidence="2">The sequence shown here is derived from an EMBL/GenBank/DDBJ whole genome shotgun (WGS) entry which is preliminary data.</text>
</comment>
<reference evidence="2 3" key="1">
    <citation type="submission" date="2014-12" db="EMBL/GenBank/DDBJ databases">
        <title>Draft genome sequences of 29 type strains of Enterococci.</title>
        <authorList>
            <person name="Zhong Z."/>
            <person name="Sun Z."/>
            <person name="Liu W."/>
            <person name="Zhang W."/>
            <person name="Zhang H."/>
        </authorList>
    </citation>
    <scope>NUCLEOTIDE SEQUENCE [LARGE SCALE GENOMIC DNA]</scope>
    <source>
        <strain evidence="2 3">DSM 22801</strain>
    </source>
</reference>
<evidence type="ECO:0000313" key="2">
    <source>
        <dbReference type="EMBL" id="OJG88578.1"/>
    </source>
</evidence>
<dbReference type="Gene3D" id="1.10.10.10">
    <property type="entry name" value="Winged helix-like DNA-binding domain superfamily/Winged helix DNA-binding domain"/>
    <property type="match status" value="1"/>
</dbReference>
<protein>
    <recommendedName>
        <fullName evidence="1">Mga helix-turn-helix domain-containing protein</fullName>
    </recommendedName>
</protein>
<dbReference type="EMBL" id="JXLC01000025">
    <property type="protein sequence ID" value="OJG88578.1"/>
    <property type="molecule type" value="Genomic_DNA"/>
</dbReference>
<evidence type="ECO:0000313" key="3">
    <source>
        <dbReference type="Proteomes" id="UP000183039"/>
    </source>
</evidence>
<sequence length="256" mass="30498">MKDTSLTNAAFFYLERAPLFIMIKELFLEGELNREKICTKYFISQATFSRNKSKLKKMLRIFEFELTTNNCIAGKEHMIRNFFFMFFSYATSEWLFSENAYVSLEESMTSGFLDNLDPAKKSLMRLLLYISKVRNIQGYSIDTSTTIAFEENSNYEHFYKDIANYVEKNFPYIEKKIEEIQFIFFFSIRVKLIVPDIYQEENLLVDTDQIEKLDKSNVFLTKLILDHFLREMKSYVPLFNKKCFLFCCSFILILLI</sequence>
<dbReference type="InterPro" id="IPR036388">
    <property type="entry name" value="WH-like_DNA-bd_sf"/>
</dbReference>
<dbReference type="Proteomes" id="UP000183039">
    <property type="component" value="Unassembled WGS sequence"/>
</dbReference>
<dbReference type="Pfam" id="PF05043">
    <property type="entry name" value="Mga"/>
    <property type="match status" value="1"/>
</dbReference>
<dbReference type="RefSeq" id="WP_071878756.1">
    <property type="nucleotide sequence ID" value="NZ_JXLC01000025.1"/>
</dbReference>
<dbReference type="InterPro" id="IPR007737">
    <property type="entry name" value="Mga_HTH"/>
</dbReference>
<dbReference type="AlphaFoldDB" id="A0AA91G8N9"/>
<name>A0AA91G8N9_9ENTE</name>
<evidence type="ECO:0000259" key="1">
    <source>
        <dbReference type="Pfam" id="PF05043"/>
    </source>
</evidence>
<proteinExistence type="predicted"/>
<feature type="domain" description="Mga helix-turn-helix" evidence="1">
    <location>
        <begin position="4"/>
        <end position="87"/>
    </location>
</feature>
<accession>A0AA91G8N9</accession>
<gene>
    <name evidence="2" type="ORF">RV15_GL001763</name>
</gene>
<organism evidence="2 3">
    <name type="scientific">Enterococcus silesiacus</name>
    <dbReference type="NCBI Taxonomy" id="332949"/>
    <lineage>
        <taxon>Bacteria</taxon>
        <taxon>Bacillati</taxon>
        <taxon>Bacillota</taxon>
        <taxon>Bacilli</taxon>
        <taxon>Lactobacillales</taxon>
        <taxon>Enterococcaceae</taxon>
        <taxon>Enterococcus</taxon>
    </lineage>
</organism>